<dbReference type="EMBL" id="HBUF01216099">
    <property type="protein sequence ID" value="CAG6667266.1"/>
    <property type="molecule type" value="Transcribed_RNA"/>
</dbReference>
<name>A0A8D8WR36_9HEMI</name>
<dbReference type="Gene3D" id="3.15.10.30">
    <property type="entry name" value="Haemolymph juvenile hormone binding protein"/>
    <property type="match status" value="1"/>
</dbReference>
<evidence type="ECO:0000313" key="2">
    <source>
        <dbReference type="EMBL" id="CAG6667264.1"/>
    </source>
</evidence>
<dbReference type="InterPro" id="IPR038606">
    <property type="entry name" value="To_sf"/>
</dbReference>
<feature type="chain" id="PRO_5036428836" evidence="1">
    <location>
        <begin position="19"/>
        <end position="283"/>
    </location>
</feature>
<dbReference type="Pfam" id="PF06585">
    <property type="entry name" value="JHBP"/>
    <property type="match status" value="1"/>
</dbReference>
<evidence type="ECO:0000256" key="1">
    <source>
        <dbReference type="SAM" id="SignalP"/>
    </source>
</evidence>
<feature type="signal peptide" evidence="1">
    <location>
        <begin position="1"/>
        <end position="18"/>
    </location>
</feature>
<reference evidence="2" key="1">
    <citation type="submission" date="2021-05" db="EMBL/GenBank/DDBJ databases">
        <authorList>
            <person name="Alioto T."/>
            <person name="Alioto T."/>
            <person name="Gomez Garrido J."/>
        </authorList>
    </citation>
    <scope>NUCLEOTIDE SEQUENCE</scope>
</reference>
<accession>A0A8D8WR36</accession>
<organism evidence="2">
    <name type="scientific">Cacopsylla melanoneura</name>
    <dbReference type="NCBI Taxonomy" id="428564"/>
    <lineage>
        <taxon>Eukaryota</taxon>
        <taxon>Metazoa</taxon>
        <taxon>Ecdysozoa</taxon>
        <taxon>Arthropoda</taxon>
        <taxon>Hexapoda</taxon>
        <taxon>Insecta</taxon>
        <taxon>Pterygota</taxon>
        <taxon>Neoptera</taxon>
        <taxon>Paraneoptera</taxon>
        <taxon>Hemiptera</taxon>
        <taxon>Sternorrhyncha</taxon>
        <taxon>Psylloidea</taxon>
        <taxon>Psyllidae</taxon>
        <taxon>Psyllinae</taxon>
        <taxon>Cacopsylla</taxon>
    </lineage>
</organism>
<protein>
    <submittedName>
        <fullName evidence="2">Uncharacterized protein</fullName>
    </submittedName>
</protein>
<dbReference type="AlphaFoldDB" id="A0A8D8WR36"/>
<dbReference type="PANTHER" id="PTHR11008:SF9">
    <property type="entry name" value="PROTEIN TAKEOUT-LIKE PROTEIN"/>
    <property type="match status" value="1"/>
</dbReference>
<keyword evidence="1" id="KW-0732">Signal</keyword>
<proteinExistence type="predicted"/>
<dbReference type="PANTHER" id="PTHR11008">
    <property type="entry name" value="PROTEIN TAKEOUT-LIKE PROTEIN"/>
    <property type="match status" value="1"/>
</dbReference>
<dbReference type="InterPro" id="IPR010562">
    <property type="entry name" value="Haemolymph_juvenile_hormone-bd"/>
</dbReference>
<sequence length="283" mass="31527">MKYLGFLVLLSVCVLVRSAVDFKVLSKMAQLLEQDGKLTTESIQPYSPSEINTKVKEATLAFIEYCKKALLKNGTLYISKWDIHKEMKEAQSYVKGSIRDLQVKNLDSLKFHNLSTDLMNLSAKYAVYFDQELALSGLYQVQGEFIGQKLFGDGVFDILISGMKCSGIVGAEVKDKHIVINSLESSFDMDNIKINITNFNVDQFSSDELSALMNSAAIIYVKQYQDFISKLGAPIVIQHMNAMIGGIKITTLYQYIEKALQGEGATLHQYIEKALQGQGATLS</sequence>
<dbReference type="EMBL" id="HBUF01216098">
    <property type="protein sequence ID" value="CAG6667264.1"/>
    <property type="molecule type" value="Transcribed_RNA"/>
</dbReference>